<feature type="region of interest" description="Disordered" evidence="1">
    <location>
        <begin position="311"/>
        <end position="339"/>
    </location>
</feature>
<sequence>ALSAPSPAPGGPFAVPHHMLSTSLGAGPHHPSWVWAQPTGSMVAPPRQLVHPATGSGAALRTSSAVRCQTPRGMLGPAVAPGGASTPYSGPTFVGTMLPGGASTPLAPLHAFGPMTRMCYEPVVRDLSPGRPGMALVRDLSPGRPVMRTGSFVASPADMAAAVRSISPGRTMTSVFGATISTMTSVPGGVLPAQYQLLGDAVCQRALSPIIWQQRSPSPTPGAVPVSPQDQQTLTSPSSRTALASNAATLQAAATAPLPGSPQRCRSLSPSCGVRIATAAELASRAMSPTRAAPPRIVQTRQCPASGVVMISTPRQTPGATMRTTTPSSVRPRPAQQTPAVARLQVAPVPNARATVNRAASSGASSFATRSTAPSSGPGPAARVGTNIGVPAQERRVPGGWEPLPEAVAWSLSLKLTVAKSEEVARSLSPRLTAAKSERVLGIIFAWTHDYKATLHLEQQKTVAQAAGPDHALLPLHTSRPLLLRANQSQLPSALHWSSSHKWLGLHWRADSMWEHQAVVSLATGSAMVGALCGIIEAQRIPLAIACHIFTIKIESTVRFGRWLWGATPEALTSLDAAYGKWAQQLLGADAWRNTAMCRSELGWALSGSGRAIYDMAMKRTSFWAQAETTLAGKSFVAAHLSDGNTWAKRSRALLEQWEVQDWPAWLATRSSSTKYCTYVKGALAATCMRDWTPAVQKHVRPIPYLSLTTGPTTMLNDALRLRLAWAVLVGHRELIRLREELLDGWVRLKR</sequence>
<comment type="caution">
    <text evidence="2">The sequence shown here is derived from an EMBL/GenBank/DDBJ whole genome shotgun (WGS) entry which is preliminary data.</text>
</comment>
<name>A0A813I2R0_POLGL</name>
<dbReference type="EMBL" id="CAJNNW010002849">
    <property type="protein sequence ID" value="CAE8644731.1"/>
    <property type="molecule type" value="Genomic_DNA"/>
</dbReference>
<evidence type="ECO:0000256" key="1">
    <source>
        <dbReference type="SAM" id="MobiDB-lite"/>
    </source>
</evidence>
<organism evidence="2 3">
    <name type="scientific">Polarella glacialis</name>
    <name type="common">Dinoflagellate</name>
    <dbReference type="NCBI Taxonomy" id="89957"/>
    <lineage>
        <taxon>Eukaryota</taxon>
        <taxon>Sar</taxon>
        <taxon>Alveolata</taxon>
        <taxon>Dinophyceae</taxon>
        <taxon>Suessiales</taxon>
        <taxon>Suessiaceae</taxon>
        <taxon>Polarella</taxon>
    </lineage>
</organism>
<dbReference type="Proteomes" id="UP000626109">
    <property type="component" value="Unassembled WGS sequence"/>
</dbReference>
<evidence type="ECO:0000313" key="2">
    <source>
        <dbReference type="EMBL" id="CAE8644731.1"/>
    </source>
</evidence>
<accession>A0A813I2R0</accession>
<gene>
    <name evidence="2" type="ORF">PGLA2088_LOCUS3297</name>
</gene>
<feature type="compositionally biased region" description="Polar residues" evidence="1">
    <location>
        <begin position="228"/>
        <end position="239"/>
    </location>
</feature>
<protein>
    <submittedName>
        <fullName evidence="2">Uncharacterized protein</fullName>
    </submittedName>
</protein>
<feature type="compositionally biased region" description="Polar residues" evidence="1">
    <location>
        <begin position="313"/>
        <end position="339"/>
    </location>
</feature>
<feature type="region of interest" description="Disordered" evidence="1">
    <location>
        <begin position="355"/>
        <end position="386"/>
    </location>
</feature>
<feature type="region of interest" description="Disordered" evidence="1">
    <location>
        <begin position="213"/>
        <end position="239"/>
    </location>
</feature>
<dbReference type="AlphaFoldDB" id="A0A813I2R0"/>
<reference evidence="2" key="1">
    <citation type="submission" date="2021-02" db="EMBL/GenBank/DDBJ databases">
        <authorList>
            <person name="Dougan E. K."/>
            <person name="Rhodes N."/>
            <person name="Thang M."/>
            <person name="Chan C."/>
        </authorList>
    </citation>
    <scope>NUCLEOTIDE SEQUENCE</scope>
</reference>
<evidence type="ECO:0000313" key="3">
    <source>
        <dbReference type="Proteomes" id="UP000626109"/>
    </source>
</evidence>
<feature type="non-terminal residue" evidence="2">
    <location>
        <position position="751"/>
    </location>
</feature>
<feature type="compositionally biased region" description="Polar residues" evidence="1">
    <location>
        <begin position="358"/>
        <end position="375"/>
    </location>
</feature>
<proteinExistence type="predicted"/>